<evidence type="ECO:0000313" key="8">
    <source>
        <dbReference type="EMBL" id="RAV13324.1"/>
    </source>
</evidence>
<dbReference type="Pfam" id="PF13416">
    <property type="entry name" value="SBP_bac_8"/>
    <property type="match status" value="1"/>
</dbReference>
<evidence type="ECO:0000256" key="1">
    <source>
        <dbReference type="ARBA" id="ARBA00022475"/>
    </source>
</evidence>
<proteinExistence type="predicted"/>
<evidence type="ECO:0000256" key="4">
    <source>
        <dbReference type="ARBA" id="ARBA00023139"/>
    </source>
</evidence>
<dbReference type="InterPro" id="IPR050490">
    <property type="entry name" value="Bact_solute-bd_prot1"/>
</dbReference>
<dbReference type="Proteomes" id="UP000250369">
    <property type="component" value="Unassembled WGS sequence"/>
</dbReference>
<evidence type="ECO:0000256" key="7">
    <source>
        <dbReference type="SAM" id="SignalP"/>
    </source>
</evidence>
<gene>
    <name evidence="8" type="ORF">DQG23_33495</name>
</gene>
<accession>A0A329M098</accession>
<evidence type="ECO:0000256" key="2">
    <source>
        <dbReference type="ARBA" id="ARBA00022729"/>
    </source>
</evidence>
<dbReference type="Gene3D" id="3.40.190.10">
    <property type="entry name" value="Periplasmic binding protein-like II"/>
    <property type="match status" value="2"/>
</dbReference>
<dbReference type="PANTHER" id="PTHR43649">
    <property type="entry name" value="ARABINOSE-BINDING PROTEIN-RELATED"/>
    <property type="match status" value="1"/>
</dbReference>
<keyword evidence="4" id="KW-0564">Palmitate</keyword>
<comment type="caution">
    <text evidence="8">The sequence shown here is derived from an EMBL/GenBank/DDBJ whole genome shotgun (WGS) entry which is preliminary data.</text>
</comment>
<sequence length="543" mass="60251">MGEIPMTTSLKKVSAFALSAVMLSGVVACSSTKEPETKASDKPASSSPGASPEATGSAGKKIAISSMTFTYGNPSPVDGQGLKMVNEKFNVDLKPSIIPYADYQQKLAATVASGSIPDVVMIEDPSQGFYKWAKQGAFLDLKEYIDKYESLKRVPKEIWDAVTVDGKIIGIPRYYPAIYNDQIMIRKDWLDNLGLKEPTNFEELKQVAIAFTKNDPDKNGKDDTYGMVMSANLWPYYNASAYYTGTAWYHKNSDGQIIPGYIAPARKEYISFLTDVYKAGAMTKDFPVIKNVVDSAKDFWTSKAGIYRISARGMSETDMKSLTDAAPGAKVIPIPPFKGADGSQGHVAQAGYYGITTLSAKLKGDKDKIERILQMLDFGRQFYALDQRNDSNKDYDWLYGLKGQGYQITDGKVTPSKPEEGKAPVNYLVDIVGWPKQDADNQYSKIYIAPQLKEAIEIVEKYDGTYKHFVDPTFRVFVESLSTKYPEIVQKHIDEEVKIVVGERPLSDWDKLPQEFMNKGGAEIVKEVNEAIKAAGFDPLSWK</sequence>
<evidence type="ECO:0000256" key="6">
    <source>
        <dbReference type="SAM" id="MobiDB-lite"/>
    </source>
</evidence>
<dbReference type="InterPro" id="IPR006059">
    <property type="entry name" value="SBP"/>
</dbReference>
<name>A0A329M098_9BACL</name>
<feature type="region of interest" description="Disordered" evidence="6">
    <location>
        <begin position="32"/>
        <end position="57"/>
    </location>
</feature>
<keyword evidence="2 7" id="KW-0732">Signal</keyword>
<feature type="compositionally biased region" description="Low complexity" evidence="6">
    <location>
        <begin position="42"/>
        <end position="57"/>
    </location>
</feature>
<reference evidence="8 9" key="1">
    <citation type="journal article" date="2009" name="Int. J. Syst. Evol. Microbiol.">
        <title>Paenibacillus contaminans sp. nov., isolated from a contaminated laboratory plate.</title>
        <authorList>
            <person name="Chou J.H."/>
            <person name="Lee J.H."/>
            <person name="Lin M.C."/>
            <person name="Chang P.S."/>
            <person name="Arun A.B."/>
            <person name="Young C.C."/>
            <person name="Chen W.M."/>
        </authorList>
    </citation>
    <scope>NUCLEOTIDE SEQUENCE [LARGE SCALE GENOMIC DNA]</scope>
    <source>
        <strain evidence="8 9">CKOBP-6</strain>
    </source>
</reference>
<dbReference type="PANTHER" id="PTHR43649:SF33">
    <property type="entry name" value="POLYGALACTURONAN_RHAMNOGALACTURONAN-BINDING PROTEIN YTCQ"/>
    <property type="match status" value="1"/>
</dbReference>
<evidence type="ECO:0000256" key="5">
    <source>
        <dbReference type="ARBA" id="ARBA00023288"/>
    </source>
</evidence>
<protein>
    <submittedName>
        <fullName evidence="8">ABC transporter substrate-binding protein</fullName>
    </submittedName>
</protein>
<keyword evidence="1" id="KW-1003">Cell membrane</keyword>
<dbReference type="AlphaFoldDB" id="A0A329M098"/>
<dbReference type="SUPFAM" id="SSF53850">
    <property type="entry name" value="Periplasmic binding protein-like II"/>
    <property type="match status" value="1"/>
</dbReference>
<keyword evidence="9" id="KW-1185">Reference proteome</keyword>
<feature type="chain" id="PRO_5039364174" evidence="7">
    <location>
        <begin position="29"/>
        <end position="543"/>
    </location>
</feature>
<evidence type="ECO:0000313" key="9">
    <source>
        <dbReference type="Proteomes" id="UP000250369"/>
    </source>
</evidence>
<keyword evidence="5" id="KW-0449">Lipoprotein</keyword>
<organism evidence="8 9">
    <name type="scientific">Paenibacillus contaminans</name>
    <dbReference type="NCBI Taxonomy" id="450362"/>
    <lineage>
        <taxon>Bacteria</taxon>
        <taxon>Bacillati</taxon>
        <taxon>Bacillota</taxon>
        <taxon>Bacilli</taxon>
        <taxon>Bacillales</taxon>
        <taxon>Paenibacillaceae</taxon>
        <taxon>Paenibacillus</taxon>
    </lineage>
</organism>
<evidence type="ECO:0000256" key="3">
    <source>
        <dbReference type="ARBA" id="ARBA00023136"/>
    </source>
</evidence>
<keyword evidence="3" id="KW-0472">Membrane</keyword>
<dbReference type="EMBL" id="QMFB01000030">
    <property type="protein sequence ID" value="RAV13324.1"/>
    <property type="molecule type" value="Genomic_DNA"/>
</dbReference>
<feature type="signal peptide" evidence="7">
    <location>
        <begin position="1"/>
        <end position="28"/>
    </location>
</feature>